<dbReference type="EMBL" id="QXFX01001960">
    <property type="protein sequence ID" value="KAE9082492.1"/>
    <property type="molecule type" value="Genomic_DNA"/>
</dbReference>
<dbReference type="Proteomes" id="UP000440367">
    <property type="component" value="Unassembled WGS sequence"/>
</dbReference>
<evidence type="ECO:0000313" key="5">
    <source>
        <dbReference type="Proteomes" id="UP000440367"/>
    </source>
</evidence>
<dbReference type="EMBL" id="QXGC01001886">
    <property type="protein sequence ID" value="KAE9194326.1"/>
    <property type="molecule type" value="Genomic_DNA"/>
</dbReference>
<dbReference type="Proteomes" id="UP000488956">
    <property type="component" value="Unassembled WGS sequence"/>
</dbReference>
<reference evidence="6 7" key="1">
    <citation type="submission" date="2018-09" db="EMBL/GenBank/DDBJ databases">
        <title>Genomic investigation of the strawberry pathogen Phytophthora fragariae indicates pathogenicity is determined by transcriptional variation in three key races.</title>
        <authorList>
            <person name="Adams T.M."/>
            <person name="Armitage A.D."/>
            <person name="Sobczyk M.K."/>
            <person name="Bates H.J."/>
            <person name="Dunwell J.M."/>
            <person name="Nellist C.F."/>
            <person name="Harrison R.J."/>
        </authorList>
    </citation>
    <scope>NUCLEOTIDE SEQUENCE [LARGE SCALE GENOMIC DNA]</scope>
    <source>
        <strain evidence="4 5">BC-1</strain>
        <strain evidence="3 7">BC-23</strain>
        <strain evidence="2 8">ONT-3</strain>
        <strain evidence="1 6">SCRP245</strain>
    </source>
</reference>
<protein>
    <submittedName>
        <fullName evidence="1">Uncharacterized protein</fullName>
    </submittedName>
</protein>
<dbReference type="Proteomes" id="UP000476176">
    <property type="component" value="Unassembled WGS sequence"/>
</dbReference>
<dbReference type="Proteomes" id="UP000460718">
    <property type="component" value="Unassembled WGS sequence"/>
</dbReference>
<evidence type="ECO:0000313" key="8">
    <source>
        <dbReference type="Proteomes" id="UP000488956"/>
    </source>
</evidence>
<organism evidence="1 6">
    <name type="scientific">Phytophthora fragariae</name>
    <dbReference type="NCBI Taxonomy" id="53985"/>
    <lineage>
        <taxon>Eukaryota</taxon>
        <taxon>Sar</taxon>
        <taxon>Stramenopiles</taxon>
        <taxon>Oomycota</taxon>
        <taxon>Peronosporomycetes</taxon>
        <taxon>Peronosporales</taxon>
        <taxon>Peronosporaceae</taxon>
        <taxon>Phytophthora</taxon>
    </lineage>
</organism>
<sequence length="75" mass="7915">MFCGCSNNFIRGALAEIGVQVANDIQMPVRSSSAASFRAILVQPLDCIHKAFASSTIHGCSSAAFIAIFVQPPDD</sequence>
<evidence type="ECO:0000313" key="6">
    <source>
        <dbReference type="Proteomes" id="UP000460718"/>
    </source>
</evidence>
<gene>
    <name evidence="4" type="ORF">PF002_g4356</name>
    <name evidence="3" type="ORF">PF004_g20753</name>
    <name evidence="2" type="ORF">PF010_g21564</name>
    <name evidence="1" type="ORF">PF011_g20701</name>
</gene>
<proteinExistence type="predicted"/>
<dbReference type="EMBL" id="QXFW01001882">
    <property type="protein sequence ID" value="KAE8984640.1"/>
    <property type="molecule type" value="Genomic_DNA"/>
</dbReference>
<name>A0A6A3IRE3_9STRA</name>
<evidence type="ECO:0000313" key="4">
    <source>
        <dbReference type="EMBL" id="KAE9251319.1"/>
    </source>
</evidence>
<evidence type="ECO:0000313" key="3">
    <source>
        <dbReference type="EMBL" id="KAE9194326.1"/>
    </source>
</evidence>
<dbReference type="EMBL" id="QXGD01000134">
    <property type="protein sequence ID" value="KAE9251319.1"/>
    <property type="molecule type" value="Genomic_DNA"/>
</dbReference>
<comment type="caution">
    <text evidence="1">The sequence shown here is derived from an EMBL/GenBank/DDBJ whole genome shotgun (WGS) entry which is preliminary data.</text>
</comment>
<evidence type="ECO:0000313" key="7">
    <source>
        <dbReference type="Proteomes" id="UP000476176"/>
    </source>
</evidence>
<accession>A0A6A3IRE3</accession>
<dbReference type="AlphaFoldDB" id="A0A6A3IRE3"/>
<evidence type="ECO:0000313" key="2">
    <source>
        <dbReference type="EMBL" id="KAE9082492.1"/>
    </source>
</evidence>
<evidence type="ECO:0000313" key="1">
    <source>
        <dbReference type="EMBL" id="KAE8984640.1"/>
    </source>
</evidence>